<dbReference type="RefSeq" id="WP_124686873.1">
    <property type="nucleotide sequence ID" value="NZ_CP033971.1"/>
</dbReference>
<organism evidence="1 2">
    <name type="scientific">Cupriavidus pauculus</name>
    <dbReference type="NCBI Taxonomy" id="82633"/>
    <lineage>
        <taxon>Bacteria</taxon>
        <taxon>Pseudomonadati</taxon>
        <taxon>Pseudomonadota</taxon>
        <taxon>Betaproteobacteria</taxon>
        <taxon>Burkholderiales</taxon>
        <taxon>Burkholderiaceae</taxon>
        <taxon>Cupriavidus</taxon>
    </lineage>
</organism>
<protein>
    <submittedName>
        <fullName evidence="1">DUF2188 domain-containing protein</fullName>
    </submittedName>
</protein>
<keyword evidence="1" id="KW-0614">Plasmid</keyword>
<evidence type="ECO:0000313" key="2">
    <source>
        <dbReference type="Proteomes" id="UP000270411"/>
    </source>
</evidence>
<dbReference type="EMBL" id="CP033971">
    <property type="protein sequence ID" value="AZG17144.1"/>
    <property type="molecule type" value="Genomic_DNA"/>
</dbReference>
<dbReference type="KEGG" id="cpau:EHF44_27110"/>
<geneLocation type="plasmid" evidence="1">
    <name>unnamed2</name>
</geneLocation>
<accession>A0A3G8H9J6</accession>
<evidence type="ECO:0000313" key="1">
    <source>
        <dbReference type="EMBL" id="AZG17144.1"/>
    </source>
</evidence>
<sequence length="73" mass="7923">MANRGIHVVPSGEGWAVEVPDGGAHSIFVTQEEAIAAGTELAKREKAELLIHGRDGRIRVRESFCHGRPVHRG</sequence>
<reference evidence="2" key="1">
    <citation type="submission" date="2018-11" db="EMBL/GenBank/DDBJ databases">
        <title>FDA dAtabase for Regulatory Grade micrObial Sequences (FDA-ARGOS): Supporting development and validation of Infectious Disease Dx tests.</title>
        <authorList>
            <person name="Goldberg B."/>
            <person name="Campos J."/>
            <person name="Tallon L."/>
            <person name="Sadzewicz L."/>
            <person name="Zhao X."/>
            <person name="Vavikolanu K."/>
            <person name="Mehta A."/>
            <person name="Aluvathingal J."/>
            <person name="Nadendla S."/>
            <person name="Geyer C."/>
            <person name="Nandy P."/>
            <person name="Yan Y."/>
            <person name="Sichtig H."/>
        </authorList>
    </citation>
    <scope>NUCLEOTIDE SEQUENCE [LARGE SCALE GENOMIC DNA]</scope>
    <source>
        <strain evidence="2">FDAARGOS_614</strain>
        <plasmid evidence="2">unnamed2</plasmid>
    </source>
</reference>
<proteinExistence type="predicted"/>
<dbReference type="OrthoDB" id="8858565at2"/>
<name>A0A3G8H9J6_9BURK</name>
<dbReference type="Proteomes" id="UP000270411">
    <property type="component" value="Plasmid unnamed2"/>
</dbReference>
<gene>
    <name evidence="1" type="ORF">EHF44_27110</name>
</gene>
<dbReference type="InterPro" id="IPR018691">
    <property type="entry name" value="DUF2188"/>
</dbReference>
<dbReference type="AlphaFoldDB" id="A0A3G8H9J6"/>
<dbReference type="Pfam" id="PF09954">
    <property type="entry name" value="DUF2188"/>
    <property type="match status" value="1"/>
</dbReference>